<organism evidence="2">
    <name type="scientific">marine metagenome</name>
    <dbReference type="NCBI Taxonomy" id="408172"/>
    <lineage>
        <taxon>unclassified sequences</taxon>
        <taxon>metagenomes</taxon>
        <taxon>ecological metagenomes</taxon>
    </lineage>
</organism>
<reference evidence="2" key="1">
    <citation type="submission" date="2018-05" db="EMBL/GenBank/DDBJ databases">
        <authorList>
            <person name="Lanie J.A."/>
            <person name="Ng W.-L."/>
            <person name="Kazmierczak K.M."/>
            <person name="Andrzejewski T.M."/>
            <person name="Davidsen T.M."/>
            <person name="Wayne K.J."/>
            <person name="Tettelin H."/>
            <person name="Glass J.I."/>
            <person name="Rusch D."/>
            <person name="Podicherti R."/>
            <person name="Tsui H.-C.T."/>
            <person name="Winkler M.E."/>
        </authorList>
    </citation>
    <scope>NUCLEOTIDE SEQUENCE</scope>
</reference>
<dbReference type="EMBL" id="UINC01001038">
    <property type="protein sequence ID" value="SUZ68358.1"/>
    <property type="molecule type" value="Genomic_DNA"/>
</dbReference>
<evidence type="ECO:0000313" key="2">
    <source>
        <dbReference type="EMBL" id="SUZ68358.1"/>
    </source>
</evidence>
<proteinExistence type="predicted"/>
<gene>
    <name evidence="2" type="ORF">METZ01_LOCUS21212</name>
</gene>
<feature type="compositionally biased region" description="Basic and acidic residues" evidence="1">
    <location>
        <begin position="33"/>
        <end position="47"/>
    </location>
</feature>
<dbReference type="AlphaFoldDB" id="A0A381PPG3"/>
<evidence type="ECO:0000256" key="1">
    <source>
        <dbReference type="SAM" id="MobiDB-lite"/>
    </source>
</evidence>
<accession>A0A381PPG3</accession>
<protein>
    <submittedName>
        <fullName evidence="2">Uncharacterized protein</fullName>
    </submittedName>
</protein>
<feature type="region of interest" description="Disordered" evidence="1">
    <location>
        <begin position="33"/>
        <end position="69"/>
    </location>
</feature>
<sequence>MEVIDEFVISHYTTHRKRGSISHPVEGGGERFPFHGRARDVSAHGKASDVVLRRRPSPREPPESQSEPVCIFNPRPDVVVVRAVARSRPGVSVRNQVLS</sequence>
<name>A0A381PPG3_9ZZZZ</name>